<reference evidence="1 2" key="1">
    <citation type="journal article" date="2016" name="Environ. Microbiol.">
        <title>Genomic diversification of marine cyanophages into stable ecotypes.</title>
        <authorList>
            <person name="Marston M.F."/>
            <person name="Martiny J.B."/>
        </authorList>
    </citation>
    <scope>NUCLEOTIDE SEQUENCE [LARGE SCALE GENOMIC DNA]</scope>
    <source>
        <strain evidence="1">W2_10_0709</strain>
    </source>
</reference>
<protein>
    <recommendedName>
        <fullName evidence="3">LamG-like jellyroll fold domain-containing protein</fullName>
    </recommendedName>
</protein>
<sequence>MPVGFNSPARNFFLLGSSGLDIVTNFFKTIVTPDQNFDAVYRAEEIRYDYNSDTYTLAGWGQDNNSTEYGWVENRNYNTATGGSTETWRNLVKSSIANNDLRINALEVDNGYKVVAVGLANDFPFIARYDGLNGTLDFQSTSNSGDVNYTGIAVDINQNYYACGNTSAADQIAYVEKYDSNGNPGWGKSASYEFSNVTLEKISVNSKGEVVAVGTVFDDAGTKGYIVKLDSSTGDVLWDKTLERSSENQTLDIVLPTAVYIDSADFIYVVGRFEDTTSDKSFIIKYSPEGNLLWQRETVAGGNPLEYYEVKADGNTGQIIVFGRYFDTFNNDEMGLLTKYSRSGDLVWRRTIKSSYNQALNFGFEGGAGIALDFDASFYYLLFTDDILSVAGRTPETYTFGKVSSSGNGLGEFVYNDGLGENMTYTIIEIPDRIGRIQDGSVRIETSGLISYPFNANKLLFDDFATSLANKKRQLKDDNVFQYSGSPAIRVADFQELNLLGDVYSGSGDWLDQSGKGNDGYTSTGEPFYGGGGVLFDGDGDYLQIVRGSNTDLAFGTQDFTIEFFANFTKTGMRIMSTGDNGNYTTGGWVFETNNQFGVADSAGNFAYYGTFTYPTNSWAHISVVRNGSNIYGFVNGVQQWSNTISTNITFSGTNDFSLGTGRSGSSGLGAYNLSSSFMVEGAISNLRIVKGTALYTANFTPPTTSLTAIAGTELLICQGNTIADASSNNFAITVNGNPSDTIDGPTHNNAAGYWEFDGVDDDIIVNNPDLHYEEMSFEWWLWNDTTQSINTYIGKRNNSSNGYMIFRWNGGRLFFDYGGAVNRWDTGWVVPNTQWVHCVLTRDGNGRKLYVNGVEEASSILPGDYITSTLGVGIGDISSADNYYTDGRIGEVRIYPRALTAAQVFQNYNATKSKYINEAPDTAPKIGPGIVYDSNLLLNYDFGNRATYDRAENLLKYSEQVDGLNYTNPDWGRNGSIDFEYPTDILSPFGTSGVSKFTRTGGGTVYVAQDSFATLEAGKQYTFSLYIKKGTSGKFGLELGDGGDNIRTNFDIDTLLFSNTSATQDFTSLDETGYTDLGNGWYRIWITGTVSASPSGGIFAGDGLVNVALYFTANNVGEYGYVWGAQVNEGGIGRYIKTTTFPITAPTTVKNLSNNLYTATMGVIGNAPDFNSTGYFSFDATNDEVIALDGTVTDPFPRPTNPSIEVWGWKSNWDDGAEGRIASCTQGGGYQIGVGETLMGSANVGSIMYVNGVYAVTQYARSNLSSGWHHFVGTFDGATLRFYVDGTEVDTDSSRSGNVTYPTPTDFLIGGEPGAAGFPDTAKDLTGRVGQVRVYDRALSSTEVSQNFNATRSKYGV</sequence>
<dbReference type="SUPFAM" id="SSF101898">
    <property type="entry name" value="NHL repeat"/>
    <property type="match status" value="1"/>
</dbReference>
<accession>A0A1D7SHN0</accession>
<dbReference type="Gene3D" id="2.60.120.200">
    <property type="match status" value="3"/>
</dbReference>
<evidence type="ECO:0000313" key="2">
    <source>
        <dbReference type="Proteomes" id="UP000225402"/>
    </source>
</evidence>
<dbReference type="SUPFAM" id="SSF49899">
    <property type="entry name" value="Concanavalin A-like lectins/glucanases"/>
    <property type="match status" value="3"/>
</dbReference>
<evidence type="ECO:0008006" key="3">
    <source>
        <dbReference type="Google" id="ProtNLM"/>
    </source>
</evidence>
<dbReference type="EMBL" id="KX349297">
    <property type="protein sequence ID" value="AOO13092.1"/>
    <property type="molecule type" value="Genomic_DNA"/>
</dbReference>
<organism evidence="1 2">
    <name type="scientific">Cyanophage S-RIM44</name>
    <dbReference type="NCBI Taxonomy" id="1278485"/>
    <lineage>
        <taxon>Viruses</taxon>
        <taxon>Duplodnaviria</taxon>
        <taxon>Heunggongvirae</taxon>
        <taxon>Uroviricota</taxon>
        <taxon>Caudoviricetes</taxon>
        <taxon>Pantevenvirales</taxon>
        <taxon>Kyanoviridae</taxon>
        <taxon>Vellamovirus</taxon>
        <taxon>Vellamovirus rhodeisland44</taxon>
    </lineage>
</organism>
<dbReference type="PANTHER" id="PTHR42535">
    <property type="entry name" value="OOKINETE PROTEIN, PUTATIVE-RELATED"/>
    <property type="match status" value="1"/>
</dbReference>
<dbReference type="InterPro" id="IPR013320">
    <property type="entry name" value="ConA-like_dom_sf"/>
</dbReference>
<evidence type="ECO:0000313" key="1">
    <source>
        <dbReference type="EMBL" id="AOO13092.1"/>
    </source>
</evidence>
<dbReference type="PANTHER" id="PTHR42535:SF2">
    <property type="entry name" value="CHROMOSOME UNDETERMINED SCAFFOLD_146, WHOLE GENOME SHOTGUN SEQUENCE"/>
    <property type="match status" value="1"/>
</dbReference>
<proteinExistence type="predicted"/>
<dbReference type="Pfam" id="PF13385">
    <property type="entry name" value="Laminin_G_3"/>
    <property type="match status" value="3"/>
</dbReference>
<dbReference type="Proteomes" id="UP000225402">
    <property type="component" value="Segment"/>
</dbReference>
<name>A0A1D7SHN0_9CAUD</name>
<gene>
    <name evidence="1" type="ORF">W2100709_215</name>
</gene>